<evidence type="ECO:0000313" key="1">
    <source>
        <dbReference type="EMBL" id="GES74993.1"/>
    </source>
</evidence>
<gene>
    <name evidence="1" type="ORF">RCL2_000244700</name>
</gene>
<sequence>MIGNSKSKLRSLYTYNITVKSELKWLYFTSYFDVPPLSSYVISYRVNNPENSKGKSPSCYGYRIYGIYGKPLDAFDKTRFLPNSKVLEELAEHPSGIVVYSGHEAIEIHNWIIFIS</sequence>
<dbReference type="AlphaFoldDB" id="A0A8H3KSC1"/>
<dbReference type="EMBL" id="BLAL01000013">
    <property type="protein sequence ID" value="GES74993.1"/>
    <property type="molecule type" value="Genomic_DNA"/>
</dbReference>
<comment type="caution">
    <text evidence="1">The sequence shown here is derived from an EMBL/GenBank/DDBJ whole genome shotgun (WGS) entry which is preliminary data.</text>
</comment>
<dbReference type="Proteomes" id="UP000615446">
    <property type="component" value="Unassembled WGS sequence"/>
</dbReference>
<organism evidence="1 2">
    <name type="scientific">Rhizophagus clarus</name>
    <dbReference type="NCBI Taxonomy" id="94130"/>
    <lineage>
        <taxon>Eukaryota</taxon>
        <taxon>Fungi</taxon>
        <taxon>Fungi incertae sedis</taxon>
        <taxon>Mucoromycota</taxon>
        <taxon>Glomeromycotina</taxon>
        <taxon>Glomeromycetes</taxon>
        <taxon>Glomerales</taxon>
        <taxon>Glomeraceae</taxon>
        <taxon>Rhizophagus</taxon>
    </lineage>
</organism>
<protein>
    <submittedName>
        <fullName evidence="1">Uncharacterized protein</fullName>
    </submittedName>
</protein>
<name>A0A8H3KSC1_9GLOM</name>
<evidence type="ECO:0000313" key="2">
    <source>
        <dbReference type="Proteomes" id="UP000615446"/>
    </source>
</evidence>
<accession>A0A8H3KSC1</accession>
<proteinExistence type="predicted"/>
<reference evidence="1" key="1">
    <citation type="submission" date="2019-10" db="EMBL/GenBank/DDBJ databases">
        <title>Conservation and host-specific expression of non-tandemly repeated heterogenous ribosome RNA gene in arbuscular mycorrhizal fungi.</title>
        <authorList>
            <person name="Maeda T."/>
            <person name="Kobayashi Y."/>
            <person name="Nakagawa T."/>
            <person name="Ezawa T."/>
            <person name="Yamaguchi K."/>
            <person name="Bino T."/>
            <person name="Nishimoto Y."/>
            <person name="Shigenobu S."/>
            <person name="Kawaguchi M."/>
        </authorList>
    </citation>
    <scope>NUCLEOTIDE SEQUENCE</scope>
    <source>
        <strain evidence="1">HR1</strain>
    </source>
</reference>